<gene>
    <name evidence="2" type="ORF">EC912_106179</name>
</gene>
<dbReference type="Proteomes" id="UP000295645">
    <property type="component" value="Unassembled WGS sequence"/>
</dbReference>
<dbReference type="RefSeq" id="WP_132145580.1">
    <property type="nucleotide sequence ID" value="NZ_SMCS01000006.1"/>
</dbReference>
<protein>
    <submittedName>
        <fullName evidence="2">Uncharacterized protein</fullName>
    </submittedName>
</protein>
<evidence type="ECO:0000313" key="2">
    <source>
        <dbReference type="EMBL" id="TCV92840.1"/>
    </source>
</evidence>
<organism evidence="2 3">
    <name type="scientific">Luteibacter rhizovicinus</name>
    <dbReference type="NCBI Taxonomy" id="242606"/>
    <lineage>
        <taxon>Bacteria</taxon>
        <taxon>Pseudomonadati</taxon>
        <taxon>Pseudomonadota</taxon>
        <taxon>Gammaproteobacteria</taxon>
        <taxon>Lysobacterales</taxon>
        <taxon>Rhodanobacteraceae</taxon>
        <taxon>Luteibacter</taxon>
    </lineage>
</organism>
<feature type="chain" id="PRO_5020387924" evidence="1">
    <location>
        <begin position="29"/>
        <end position="99"/>
    </location>
</feature>
<evidence type="ECO:0000313" key="3">
    <source>
        <dbReference type="Proteomes" id="UP000295645"/>
    </source>
</evidence>
<evidence type="ECO:0000256" key="1">
    <source>
        <dbReference type="SAM" id="SignalP"/>
    </source>
</evidence>
<keyword evidence="3" id="KW-1185">Reference proteome</keyword>
<dbReference type="AlphaFoldDB" id="A0A4R3YKR2"/>
<feature type="signal peptide" evidence="1">
    <location>
        <begin position="1"/>
        <end position="28"/>
    </location>
</feature>
<comment type="caution">
    <text evidence="2">The sequence shown here is derived from an EMBL/GenBank/DDBJ whole genome shotgun (WGS) entry which is preliminary data.</text>
</comment>
<dbReference type="OrthoDB" id="5959722at2"/>
<keyword evidence="1" id="KW-0732">Signal</keyword>
<dbReference type="PROSITE" id="PS51257">
    <property type="entry name" value="PROKAR_LIPOPROTEIN"/>
    <property type="match status" value="1"/>
</dbReference>
<name>A0A4R3YKR2_9GAMM</name>
<dbReference type="EMBL" id="SMCS01000006">
    <property type="protein sequence ID" value="TCV92840.1"/>
    <property type="molecule type" value="Genomic_DNA"/>
</dbReference>
<proteinExistence type="predicted"/>
<reference evidence="2 3" key="1">
    <citation type="submission" date="2019-03" db="EMBL/GenBank/DDBJ databases">
        <title>Above-ground endophytic microbial communities from plants in different locations in the United States.</title>
        <authorList>
            <person name="Frank C."/>
        </authorList>
    </citation>
    <scope>NUCLEOTIDE SEQUENCE [LARGE SCALE GENOMIC DNA]</scope>
    <source>
        <strain evidence="2 3">LP_13_YM</strain>
    </source>
</reference>
<accession>A0A4R3YKR2</accession>
<sequence length="99" mass="10559">MFRMSAAILAVALAGASLTGCHTGNVAAQPKPVAGVVTDMKAFDAFIATHPTVEQFKTTYPDVTLVPPGTMATREMRHDNSRYFAQLDADGRIVGGKFM</sequence>